<name>A0A7J6NPH9_PEROL</name>
<dbReference type="Proteomes" id="UP000541610">
    <property type="component" value="Unassembled WGS sequence"/>
</dbReference>
<organism evidence="1 2">
    <name type="scientific">Perkinsus olseni</name>
    <name type="common">Perkinsus atlanticus</name>
    <dbReference type="NCBI Taxonomy" id="32597"/>
    <lineage>
        <taxon>Eukaryota</taxon>
        <taxon>Sar</taxon>
        <taxon>Alveolata</taxon>
        <taxon>Perkinsozoa</taxon>
        <taxon>Perkinsea</taxon>
        <taxon>Perkinsida</taxon>
        <taxon>Perkinsidae</taxon>
        <taxon>Perkinsus</taxon>
    </lineage>
</organism>
<evidence type="ECO:0000313" key="2">
    <source>
        <dbReference type="Proteomes" id="UP000541610"/>
    </source>
</evidence>
<dbReference type="AlphaFoldDB" id="A0A7J6NPH9"/>
<evidence type="ECO:0000313" key="1">
    <source>
        <dbReference type="EMBL" id="KAF4685774.1"/>
    </source>
</evidence>
<comment type="caution">
    <text evidence="1">The sequence shown here is derived from an EMBL/GenBank/DDBJ whole genome shotgun (WGS) entry which is preliminary data.</text>
</comment>
<gene>
    <name evidence="1" type="ORF">FOZ60_006089</name>
</gene>
<dbReference type="EMBL" id="JABANP010000249">
    <property type="protein sequence ID" value="KAF4685774.1"/>
    <property type="molecule type" value="Genomic_DNA"/>
</dbReference>
<accession>A0A7J6NPH9</accession>
<protein>
    <submittedName>
        <fullName evidence="1">Uncharacterized protein</fullName>
    </submittedName>
</protein>
<proteinExistence type="predicted"/>
<sequence>MALANRLPQGDDIGRRVLESLDGGFDNSSVVQQLRLFICSTSASTMVQADAPRKCGQTGLNRHIGIYLRKNFPQGTWVSNAKVTDGDRGSVSMDYWCPEHGSVEVLGPARYYSQTRELTAGQLFKHRLIEAALGPSRLRSISYHHWTSSITPTKKDALISSLFAA</sequence>
<reference evidence="1 2" key="1">
    <citation type="submission" date="2020-04" db="EMBL/GenBank/DDBJ databases">
        <title>Perkinsus olseni comparative genomics.</title>
        <authorList>
            <person name="Bogema D.R."/>
        </authorList>
    </citation>
    <scope>NUCLEOTIDE SEQUENCE [LARGE SCALE GENOMIC DNA]</scope>
    <source>
        <strain evidence="1">00978-12</strain>
    </source>
</reference>